<evidence type="ECO:0000313" key="3">
    <source>
        <dbReference type="Proteomes" id="UP001500063"/>
    </source>
</evidence>
<gene>
    <name evidence="2" type="ORF">GCM10010319_29610</name>
</gene>
<reference evidence="2 3" key="1">
    <citation type="journal article" date="2019" name="Int. J. Syst. Evol. Microbiol.">
        <title>The Global Catalogue of Microorganisms (GCM) 10K type strain sequencing project: providing services to taxonomists for standard genome sequencing and annotation.</title>
        <authorList>
            <consortium name="The Broad Institute Genomics Platform"/>
            <consortium name="The Broad Institute Genome Sequencing Center for Infectious Disease"/>
            <person name="Wu L."/>
            <person name="Ma J."/>
        </authorList>
    </citation>
    <scope>NUCLEOTIDE SEQUENCE [LARGE SCALE GENOMIC DNA]</scope>
    <source>
        <strain evidence="2 3">JCM 4565</strain>
    </source>
</reference>
<dbReference type="EMBL" id="BAAABW010000016">
    <property type="protein sequence ID" value="GAA0350748.1"/>
    <property type="molecule type" value="Genomic_DNA"/>
</dbReference>
<sequence>MLACAGLLPGDGPGTGPLQGREGVHVERRSRDQCEPDGNALVTVEDGQDVEKPVQSSCRTNGNEHCPAVRLSGCPAVRLSGCPAVRLSGCPAVRLSGCPEIVDSI</sequence>
<comment type="caution">
    <text evidence="2">The sequence shown here is derived from an EMBL/GenBank/DDBJ whole genome shotgun (WGS) entry which is preliminary data.</text>
</comment>
<protein>
    <submittedName>
        <fullName evidence="2">Uncharacterized protein</fullName>
    </submittedName>
</protein>
<proteinExistence type="predicted"/>
<feature type="compositionally biased region" description="Basic and acidic residues" evidence="1">
    <location>
        <begin position="22"/>
        <end position="34"/>
    </location>
</feature>
<organism evidence="2 3">
    <name type="scientific">Streptomyces blastmyceticus</name>
    <dbReference type="NCBI Taxonomy" id="68180"/>
    <lineage>
        <taxon>Bacteria</taxon>
        <taxon>Bacillati</taxon>
        <taxon>Actinomycetota</taxon>
        <taxon>Actinomycetes</taxon>
        <taxon>Kitasatosporales</taxon>
        <taxon>Streptomycetaceae</taxon>
        <taxon>Streptomyces</taxon>
    </lineage>
</organism>
<feature type="region of interest" description="Disordered" evidence="1">
    <location>
        <begin position="1"/>
        <end position="39"/>
    </location>
</feature>
<accession>A0ABN0WZ13</accession>
<evidence type="ECO:0000256" key="1">
    <source>
        <dbReference type="SAM" id="MobiDB-lite"/>
    </source>
</evidence>
<name>A0ABN0WZ13_9ACTN</name>
<dbReference type="Proteomes" id="UP001500063">
    <property type="component" value="Unassembled WGS sequence"/>
</dbReference>
<keyword evidence="3" id="KW-1185">Reference proteome</keyword>
<evidence type="ECO:0000313" key="2">
    <source>
        <dbReference type="EMBL" id="GAA0350748.1"/>
    </source>
</evidence>